<dbReference type="PATRIC" id="fig|1461693.3.peg.1192"/>
<dbReference type="eggNOG" id="ENOG5033KZS">
    <property type="taxonomic scope" value="Bacteria"/>
</dbReference>
<reference evidence="1 2" key="1">
    <citation type="submission" date="2013-04" db="EMBL/GenBank/DDBJ databases">
        <title>Shimia sp. 22II-S11-Z10 Genome Sequencing.</title>
        <authorList>
            <person name="Lai Q."/>
            <person name="Li G."/>
            <person name="Shao Z."/>
        </authorList>
    </citation>
    <scope>NUCLEOTIDE SEQUENCE [LARGE SCALE GENOMIC DNA]</scope>
    <source>
        <strain evidence="2">22II-S11-Z10</strain>
    </source>
</reference>
<keyword evidence="2" id="KW-1185">Reference proteome</keyword>
<gene>
    <name evidence="1" type="ORF">ATO10_05871</name>
</gene>
<organism evidence="1 2">
    <name type="scientific">Actibacterium atlanticum</name>
    <dbReference type="NCBI Taxonomy" id="1461693"/>
    <lineage>
        <taxon>Bacteria</taxon>
        <taxon>Pseudomonadati</taxon>
        <taxon>Pseudomonadota</taxon>
        <taxon>Alphaproteobacteria</taxon>
        <taxon>Rhodobacterales</taxon>
        <taxon>Roseobacteraceae</taxon>
        <taxon>Actibacterium</taxon>
    </lineage>
</organism>
<dbReference type="STRING" id="1461693.ATO10_05871"/>
<comment type="caution">
    <text evidence="1">The sequence shown here is derived from an EMBL/GenBank/DDBJ whole genome shotgun (WGS) entry which is preliminary data.</text>
</comment>
<proteinExistence type="predicted"/>
<dbReference type="RefSeq" id="WP_035249341.1">
    <property type="nucleotide sequence ID" value="NZ_AQQY01000003.1"/>
</dbReference>
<dbReference type="EMBL" id="AQQY01000003">
    <property type="protein sequence ID" value="KCV82445.1"/>
    <property type="molecule type" value="Genomic_DNA"/>
</dbReference>
<evidence type="ECO:0000313" key="1">
    <source>
        <dbReference type="EMBL" id="KCV82445.1"/>
    </source>
</evidence>
<name>A0A058ZMI0_9RHOB</name>
<protein>
    <submittedName>
        <fullName evidence="1">Uncharacterized protein</fullName>
    </submittedName>
</protein>
<dbReference type="AlphaFoldDB" id="A0A058ZMI0"/>
<dbReference type="OrthoDB" id="7854436at2"/>
<dbReference type="Proteomes" id="UP000024836">
    <property type="component" value="Unassembled WGS sequence"/>
</dbReference>
<evidence type="ECO:0000313" key="2">
    <source>
        <dbReference type="Proteomes" id="UP000024836"/>
    </source>
</evidence>
<sequence length="119" mass="13966">MRVTIDHQTIRKGVLLKTTYYEVSLTVAFTHEEKQIIRQRGLLKTKLVDRRPANAKVDDRDEKFELRVEHLMDGRADRFLCATPSKSKIYEEDLLAVLEQMKRWLDDNAETGSRTVVEF</sequence>
<accession>A0A058ZMI0</accession>